<evidence type="ECO:0000313" key="1">
    <source>
        <dbReference type="EMBL" id="VWD62332.1"/>
    </source>
</evidence>
<dbReference type="Proteomes" id="UP000494109">
    <property type="component" value="Unassembled WGS sequence"/>
</dbReference>
<protein>
    <submittedName>
        <fullName evidence="1">Uncharacterized protein</fullName>
    </submittedName>
</protein>
<dbReference type="AlphaFoldDB" id="A0A6P3BPR4"/>
<organism evidence="1 2">
    <name type="scientific">Burkholderia contaminans</name>
    <dbReference type="NCBI Taxonomy" id="488447"/>
    <lineage>
        <taxon>Bacteria</taxon>
        <taxon>Pseudomonadati</taxon>
        <taxon>Pseudomonadota</taxon>
        <taxon>Betaproteobacteria</taxon>
        <taxon>Burkholderiales</taxon>
        <taxon>Burkholderiaceae</taxon>
        <taxon>Burkholderia</taxon>
        <taxon>Burkholderia cepacia complex</taxon>
    </lineage>
</organism>
<reference evidence="1 2" key="1">
    <citation type="submission" date="2019-09" db="EMBL/GenBank/DDBJ databases">
        <authorList>
            <person name="Depoorter E."/>
        </authorList>
    </citation>
    <scope>NUCLEOTIDE SEQUENCE [LARGE SCALE GENOMIC DNA]</scope>
    <source>
        <strain evidence="1">R-71033</strain>
    </source>
</reference>
<dbReference type="EMBL" id="CABVQS010000042">
    <property type="protein sequence ID" value="VWD62332.1"/>
    <property type="molecule type" value="Genomic_DNA"/>
</dbReference>
<proteinExistence type="predicted"/>
<accession>A0A6P3BPR4</accession>
<name>A0A6P3BPR4_9BURK</name>
<sequence length="97" mass="10665">MVGALSIASGVSSTAAAVTVAERYPAPWREDFNLEISKSLAWNKVRGCGEFKYRASSQDQDEYLVYCTADGSMWTAYLVWTAIHKVMGPLKPDASIQ</sequence>
<gene>
    <name evidence="1" type="ORF">BCO71033_06743</name>
</gene>
<evidence type="ECO:0000313" key="2">
    <source>
        <dbReference type="Proteomes" id="UP000494109"/>
    </source>
</evidence>